<sequence>KPVLFQDTTNIFFAKEPEAEFVDEGGAHTSQQVEFKPVQGIIKKAHVTVRMNKEVQWADEDAKTEILDTLIDSASSALGRALDYAVLHGINPATGTAINGVAGLTAQANVVTASKDPVKDLDALVAAVPDYDIDGIALSKAYAGSLRSVRADGTGYRLFPEIPLNLKAGQLDGIAAATSSAVNGALATTATNVLAILGNFNLIKWGMVRDIYMDVITAGDPDNKGYDLAYKDEVAYRLGVVYSFACVDPKGFAVLKSAGK</sequence>
<dbReference type="AlphaFoldDB" id="A0A133XTW3"/>
<evidence type="ECO:0000313" key="2">
    <source>
        <dbReference type="EMBL" id="KXB34384.1"/>
    </source>
</evidence>
<dbReference type="EMBL" id="LSCR01000016">
    <property type="protein sequence ID" value="KXB34384.1"/>
    <property type="molecule type" value="Genomic_DNA"/>
</dbReference>
<feature type="domain" description="Phage capsid-like C-terminal" evidence="1">
    <location>
        <begin position="15"/>
        <end position="256"/>
    </location>
</feature>
<keyword evidence="3" id="KW-1185">Reference proteome</keyword>
<organism evidence="2 3">
    <name type="scientific">Atopobium deltae</name>
    <dbReference type="NCBI Taxonomy" id="1393034"/>
    <lineage>
        <taxon>Bacteria</taxon>
        <taxon>Bacillati</taxon>
        <taxon>Actinomycetota</taxon>
        <taxon>Coriobacteriia</taxon>
        <taxon>Coriobacteriales</taxon>
        <taxon>Atopobiaceae</taxon>
        <taxon>Atopobium</taxon>
    </lineage>
</organism>
<dbReference type="Proteomes" id="UP000070675">
    <property type="component" value="Unassembled WGS sequence"/>
</dbReference>
<evidence type="ECO:0000259" key="1">
    <source>
        <dbReference type="Pfam" id="PF05065"/>
    </source>
</evidence>
<gene>
    <name evidence="2" type="ORF">HMPREF3192_00936</name>
</gene>
<comment type="caution">
    <text evidence="2">The sequence shown here is derived from an EMBL/GenBank/DDBJ whole genome shotgun (WGS) entry which is preliminary data.</text>
</comment>
<accession>A0A133XTW3</accession>
<name>A0A133XTW3_9ACTN</name>
<protein>
    <recommendedName>
        <fullName evidence="1">Phage capsid-like C-terminal domain-containing protein</fullName>
    </recommendedName>
</protein>
<dbReference type="Pfam" id="PF05065">
    <property type="entry name" value="Phage_capsid"/>
    <property type="match status" value="1"/>
</dbReference>
<dbReference type="STRING" id="1393034.HMPREF3192_00936"/>
<dbReference type="InterPro" id="IPR054612">
    <property type="entry name" value="Phage_capsid-like_C"/>
</dbReference>
<dbReference type="SUPFAM" id="SSF56563">
    <property type="entry name" value="Major capsid protein gp5"/>
    <property type="match status" value="1"/>
</dbReference>
<evidence type="ECO:0000313" key="3">
    <source>
        <dbReference type="Proteomes" id="UP000070675"/>
    </source>
</evidence>
<reference evidence="3" key="1">
    <citation type="submission" date="2016-01" db="EMBL/GenBank/DDBJ databases">
        <authorList>
            <person name="Mitreva M."/>
            <person name="Pepin K.H."/>
            <person name="Mihindukulasuriya K.A."/>
            <person name="Fulton R."/>
            <person name="Fronick C."/>
            <person name="O'Laughlin M."/>
            <person name="Miner T."/>
            <person name="Herter B."/>
            <person name="Rosa B.A."/>
            <person name="Cordes M."/>
            <person name="Tomlinson C."/>
            <person name="Wollam A."/>
            <person name="Palsikar V.B."/>
            <person name="Mardis E.R."/>
            <person name="Wilson R.K."/>
        </authorList>
    </citation>
    <scope>NUCLEOTIDE SEQUENCE [LARGE SCALE GENOMIC DNA]</scope>
    <source>
        <strain evidence="3">DNF00019</strain>
    </source>
</reference>
<dbReference type="RefSeq" id="WP_066305653.1">
    <property type="nucleotide sequence ID" value="NZ_KQ959496.1"/>
</dbReference>
<proteinExistence type="predicted"/>
<feature type="non-terminal residue" evidence="2">
    <location>
        <position position="1"/>
    </location>
</feature>
<dbReference type="PATRIC" id="fig|1393034.3.peg.898"/>